<reference evidence="4" key="2">
    <citation type="submission" date="2014-05" db="EMBL/GenBank/DDBJ databases">
        <authorList>
            <person name="Aslett M.A."/>
            <person name="De Silva N."/>
        </authorList>
    </citation>
    <scope>NUCLEOTIDE SEQUENCE</scope>
    <source>
        <strain evidence="4">17X</strain>
    </source>
</reference>
<reference evidence="3" key="3">
    <citation type="submission" date="2014-05" db="EMBL/GenBank/DDBJ databases">
        <authorList>
            <person name="Aslett A.Martin."/>
            <person name="De Silva Nishadi"/>
        </authorList>
    </citation>
    <scope>NUCLEOTIDE SEQUENCE</scope>
    <source>
        <strain evidence="3">YM</strain>
    </source>
</reference>
<evidence type="ECO:0000313" key="3">
    <source>
        <dbReference type="EMBL" id="CDU16370.1"/>
    </source>
</evidence>
<dbReference type="VEuPathDB" id="PlasmoDB:PY17X_0318600"/>
<feature type="compositionally biased region" description="Low complexity" evidence="1">
    <location>
        <begin position="236"/>
        <end position="250"/>
    </location>
</feature>
<reference evidence="4" key="4">
    <citation type="submission" date="2019-05" db="EMBL/GenBank/DDBJ databases">
        <authorList>
            <consortium name="Pathogen Informatics"/>
        </authorList>
    </citation>
    <scope>NUCLEOTIDE SEQUENCE</scope>
    <source>
        <strain evidence="4">17X</strain>
    </source>
</reference>
<dbReference type="InterPro" id="IPR006477">
    <property type="entry name" value="Yir_bir_cir"/>
</dbReference>
<dbReference type="OrthoDB" id="373278at2759"/>
<dbReference type="AlphaFoldDB" id="A0A077Y1Y2"/>
<evidence type="ECO:0000256" key="1">
    <source>
        <dbReference type="SAM" id="MobiDB-lite"/>
    </source>
</evidence>
<sequence>MLTSRVCEEFATLWRIFPDDLKESKDYNFNSSMLKKHCPDRNCNNDIDKIHAGCLWLFNQFYGNIINFTNKANENINLFTYIMTWISYKLNQKPQIGINKFNDFYSNHMQNVEEYKTHIDGVTKYTSYIDLIDKKQDLMSININDMSEFYDAFKILCNMINNSSKIEIYLKHAEEFVSKHKELIENSSNIQGNSYNKMLSILSDDYTNYGKSTAYSDIRNKLPELTKEKKKQMHVSSSEISPSSSENEVSNYDSTSPSNSETEASNYNSTSPSSSLVNKLISIPLIFIATLIFLGIAYKYSLFGFRKRPQKHLREKLKK</sequence>
<evidence type="ECO:0000256" key="2">
    <source>
        <dbReference type="SAM" id="Phobius"/>
    </source>
</evidence>
<keyword evidence="2" id="KW-0812">Transmembrane</keyword>
<proteinExistence type="predicted"/>
<gene>
    <name evidence="4" type="ORF">PY17X_0318600</name>
    <name evidence="3" type="ORF">PYYM_0318500</name>
</gene>
<evidence type="ECO:0000313" key="5">
    <source>
        <dbReference type="Proteomes" id="UP000072874"/>
    </source>
</evidence>
<dbReference type="EMBL" id="LM993657">
    <property type="protein sequence ID" value="VTZ72697.1"/>
    <property type="molecule type" value="Genomic_DNA"/>
</dbReference>
<dbReference type="Pfam" id="PF06022">
    <property type="entry name" value="Cir_Bir_Yir"/>
    <property type="match status" value="1"/>
</dbReference>
<feature type="region of interest" description="Disordered" evidence="1">
    <location>
        <begin position="227"/>
        <end position="273"/>
    </location>
</feature>
<name>A0A077Y1Y2_PLAYE</name>
<dbReference type="VEuPathDB" id="PlasmoDB:Py17XNL_000303753"/>
<dbReference type="NCBIfam" id="TIGR01590">
    <property type="entry name" value="yir-bir-cir_Pla"/>
    <property type="match status" value="1"/>
</dbReference>
<dbReference type="Proteomes" id="UP000072874">
    <property type="component" value="Chromosome 3"/>
</dbReference>
<dbReference type="EMBL" id="LK934631">
    <property type="protein sequence ID" value="CDU16370.1"/>
    <property type="molecule type" value="Genomic_DNA"/>
</dbReference>
<organism evidence="3 6">
    <name type="scientific">Plasmodium yoelii</name>
    <dbReference type="NCBI Taxonomy" id="5861"/>
    <lineage>
        <taxon>Eukaryota</taxon>
        <taxon>Sar</taxon>
        <taxon>Alveolata</taxon>
        <taxon>Apicomplexa</taxon>
        <taxon>Aconoidasida</taxon>
        <taxon>Haemosporida</taxon>
        <taxon>Plasmodiidae</taxon>
        <taxon>Plasmodium</taxon>
        <taxon>Plasmodium (Vinckeia)</taxon>
    </lineage>
</organism>
<reference evidence="5 6" key="1">
    <citation type="journal article" date="2014" name="BMC Biol.">
        <title>A comprehensive evaluation of rodent malaria parasite genomes and gene expression.</title>
        <authorList>
            <person name="Otto T.D."/>
            <person name="Bohme U."/>
            <person name="Jackson A.P."/>
            <person name="Hunt M."/>
            <person name="Franke-Fayard B."/>
            <person name="Hoeijmakers W.A."/>
            <person name="Religa A.A."/>
            <person name="Robertson L."/>
            <person name="Sanders M."/>
            <person name="Ogun S.A."/>
            <person name="Cunningham D."/>
            <person name="Erhart A."/>
            <person name="Billker O."/>
            <person name="Khan S.M."/>
            <person name="Stunnenberg H.G."/>
            <person name="Langhorne J."/>
            <person name="Holder A.A."/>
            <person name="Waters A.P."/>
            <person name="Newbold C.I."/>
            <person name="Pain A."/>
            <person name="Berriman M."/>
            <person name="Janse C.J."/>
        </authorList>
    </citation>
    <scope>NUCLEOTIDE SEQUENCE [LARGE SCALE GENOMIC DNA]</scope>
    <source>
        <strain evidence="4 5">17X</strain>
        <strain evidence="3 6">YM</strain>
    </source>
</reference>
<dbReference type="KEGG" id="pyo:PY17X_0318600"/>
<accession>A0A077Y1Y2</accession>
<keyword evidence="2" id="KW-1133">Transmembrane helix</keyword>
<dbReference type="VEuPathDB" id="PlasmoDB:PYYM_0318500"/>
<feature type="transmembrane region" description="Helical" evidence="2">
    <location>
        <begin position="280"/>
        <end position="298"/>
    </location>
</feature>
<evidence type="ECO:0000313" key="4">
    <source>
        <dbReference type="EMBL" id="VTZ72697.1"/>
    </source>
</evidence>
<dbReference type="VEuPathDB" id="PlasmoDB:PY03359"/>
<keyword evidence="2" id="KW-0472">Membrane</keyword>
<protein>
    <submittedName>
        <fullName evidence="3">YIR protein</fullName>
    </submittedName>
</protein>
<feature type="compositionally biased region" description="Polar residues" evidence="1">
    <location>
        <begin position="251"/>
        <end position="264"/>
    </location>
</feature>
<dbReference type="RefSeq" id="XP_022811499.1">
    <property type="nucleotide sequence ID" value="XM_022955012.1"/>
</dbReference>
<dbReference type="Proteomes" id="UP000072904">
    <property type="component" value="Chromosome 3"/>
</dbReference>
<dbReference type="GeneID" id="34859617"/>
<evidence type="ECO:0000313" key="6">
    <source>
        <dbReference type="Proteomes" id="UP000072904"/>
    </source>
</evidence>